<keyword evidence="1" id="KW-0812">Transmembrane</keyword>
<accession>A0ABP8VKY4</accession>
<keyword evidence="1" id="KW-1133">Transmembrane helix</keyword>
<evidence type="ECO:0000256" key="1">
    <source>
        <dbReference type="SAM" id="Phobius"/>
    </source>
</evidence>
<evidence type="ECO:0000313" key="2">
    <source>
        <dbReference type="EMBL" id="GAA4664785.1"/>
    </source>
</evidence>
<dbReference type="EMBL" id="BAABLM010000001">
    <property type="protein sequence ID" value="GAA4664785.1"/>
    <property type="molecule type" value="Genomic_DNA"/>
</dbReference>
<feature type="transmembrane region" description="Helical" evidence="1">
    <location>
        <begin position="33"/>
        <end position="52"/>
    </location>
</feature>
<gene>
    <name evidence="2" type="ORF">GCM10025780_02270</name>
</gene>
<evidence type="ECO:0000313" key="3">
    <source>
        <dbReference type="Proteomes" id="UP001501295"/>
    </source>
</evidence>
<reference evidence="3" key="1">
    <citation type="journal article" date="2019" name="Int. J. Syst. Evol. Microbiol.">
        <title>The Global Catalogue of Microorganisms (GCM) 10K type strain sequencing project: providing services to taxonomists for standard genome sequencing and annotation.</title>
        <authorList>
            <consortium name="The Broad Institute Genomics Platform"/>
            <consortium name="The Broad Institute Genome Sequencing Center for Infectious Disease"/>
            <person name="Wu L."/>
            <person name="Ma J."/>
        </authorList>
    </citation>
    <scope>NUCLEOTIDE SEQUENCE [LARGE SCALE GENOMIC DNA]</scope>
    <source>
        <strain evidence="3">JCM 18956</strain>
    </source>
</reference>
<dbReference type="RefSeq" id="WP_345372220.1">
    <property type="nucleotide sequence ID" value="NZ_BAABLM010000001.1"/>
</dbReference>
<keyword evidence="1" id="KW-0472">Membrane</keyword>
<proteinExistence type="predicted"/>
<name>A0ABP8VKY4_9MICO</name>
<organism evidence="2 3">
    <name type="scientific">Frondihabitans cladoniiphilus</name>
    <dbReference type="NCBI Taxonomy" id="715785"/>
    <lineage>
        <taxon>Bacteria</taxon>
        <taxon>Bacillati</taxon>
        <taxon>Actinomycetota</taxon>
        <taxon>Actinomycetes</taxon>
        <taxon>Micrococcales</taxon>
        <taxon>Microbacteriaceae</taxon>
        <taxon>Frondihabitans</taxon>
    </lineage>
</organism>
<protein>
    <submittedName>
        <fullName evidence="2">Uncharacterized protein</fullName>
    </submittedName>
</protein>
<dbReference type="Proteomes" id="UP001501295">
    <property type="component" value="Unassembled WGS sequence"/>
</dbReference>
<keyword evidence="3" id="KW-1185">Reference proteome</keyword>
<comment type="caution">
    <text evidence="2">The sequence shown here is derived from an EMBL/GenBank/DDBJ whole genome shotgun (WGS) entry which is preliminary data.</text>
</comment>
<sequence length="63" mass="6754">MRKFLFNGAIISAAFSGFSALKATRSGPRDWRLALLWLSWAASTAIAIGNVVDNARAVEAADE</sequence>